<organism evidence="1 2">
    <name type="scientific">Pristionchus pacificus</name>
    <name type="common">Parasitic nematode worm</name>
    <dbReference type="NCBI Taxonomy" id="54126"/>
    <lineage>
        <taxon>Eukaryota</taxon>
        <taxon>Metazoa</taxon>
        <taxon>Ecdysozoa</taxon>
        <taxon>Nematoda</taxon>
        <taxon>Chromadorea</taxon>
        <taxon>Rhabditida</taxon>
        <taxon>Rhabditina</taxon>
        <taxon>Diplogasteromorpha</taxon>
        <taxon>Diplogasteroidea</taxon>
        <taxon>Neodiplogasteridae</taxon>
        <taxon>Pristionchus</taxon>
    </lineage>
</organism>
<accession>A0A8R1YUM7</accession>
<evidence type="ECO:0000313" key="1">
    <source>
        <dbReference type="EnsemblMetazoa" id="PPA36741.1"/>
    </source>
</evidence>
<reference evidence="1" key="2">
    <citation type="submission" date="2022-06" db="UniProtKB">
        <authorList>
            <consortium name="EnsemblMetazoa"/>
        </authorList>
    </citation>
    <scope>IDENTIFICATION</scope>
    <source>
        <strain evidence="1">PS312</strain>
    </source>
</reference>
<gene>
    <name evidence="1" type="primary">WBGene00275110</name>
</gene>
<dbReference type="EnsemblMetazoa" id="PPA36741.1">
    <property type="protein sequence ID" value="PPA36741.1"/>
    <property type="gene ID" value="WBGene00275110"/>
</dbReference>
<name>A0A8R1YUM7_PRIPA</name>
<evidence type="ECO:0000313" key="2">
    <source>
        <dbReference type="Proteomes" id="UP000005239"/>
    </source>
</evidence>
<protein>
    <submittedName>
        <fullName evidence="1">Uncharacterized protein</fullName>
    </submittedName>
</protein>
<proteinExistence type="predicted"/>
<dbReference type="Proteomes" id="UP000005239">
    <property type="component" value="Unassembled WGS sequence"/>
</dbReference>
<reference evidence="2" key="1">
    <citation type="journal article" date="2008" name="Nat. Genet.">
        <title>The Pristionchus pacificus genome provides a unique perspective on nematode lifestyle and parasitism.</title>
        <authorList>
            <person name="Dieterich C."/>
            <person name="Clifton S.W."/>
            <person name="Schuster L.N."/>
            <person name="Chinwalla A."/>
            <person name="Delehaunty K."/>
            <person name="Dinkelacker I."/>
            <person name="Fulton L."/>
            <person name="Fulton R."/>
            <person name="Godfrey J."/>
            <person name="Minx P."/>
            <person name="Mitreva M."/>
            <person name="Roeseler W."/>
            <person name="Tian H."/>
            <person name="Witte H."/>
            <person name="Yang S.P."/>
            <person name="Wilson R.K."/>
            <person name="Sommer R.J."/>
        </authorList>
    </citation>
    <scope>NUCLEOTIDE SEQUENCE [LARGE SCALE GENOMIC DNA]</scope>
    <source>
        <strain evidence="2">PS312</strain>
    </source>
</reference>
<dbReference type="AlphaFoldDB" id="A0A8R1YUM7"/>
<keyword evidence="2" id="KW-1185">Reference proteome</keyword>
<sequence>MLKSVLQLLHGRLGGVQDAAGPDTLHTPSWEWLFFKCVLRLFGDRSSPVHPQCRHSTEDEPFKSRKNSQTGWLFFRPALRIHGDWPPGA</sequence>